<dbReference type="EMBL" id="FO082269">
    <property type="protein sequence ID" value="CCO18164.1"/>
    <property type="molecule type" value="Genomic_DNA"/>
</dbReference>
<dbReference type="InterPro" id="IPR000073">
    <property type="entry name" value="AB_hydrolase_1"/>
</dbReference>
<feature type="active site" description="Charge relay system" evidence="2">
    <location>
        <position position="271"/>
    </location>
</feature>
<dbReference type="PANTHER" id="PTHR10794:SF84">
    <property type="entry name" value="ESTERASE_LIPASE_THIOESTERASE FAMILY PROTEIN"/>
    <property type="match status" value="1"/>
</dbReference>
<evidence type="ECO:0000313" key="5">
    <source>
        <dbReference type="Proteomes" id="UP000198341"/>
    </source>
</evidence>
<dbReference type="Proteomes" id="UP000198341">
    <property type="component" value="Chromosome 10"/>
</dbReference>
<evidence type="ECO:0000259" key="3">
    <source>
        <dbReference type="Pfam" id="PF00561"/>
    </source>
</evidence>
<dbReference type="OrthoDB" id="247542at2759"/>
<evidence type="ECO:0000313" key="4">
    <source>
        <dbReference type="EMBL" id="CCO18164.1"/>
    </source>
</evidence>
<dbReference type="GO" id="GO:0047372">
    <property type="term" value="F:monoacylglycerol lipase activity"/>
    <property type="evidence" value="ECO:0007669"/>
    <property type="project" value="TreeGrafter"/>
</dbReference>
<feature type="active site" description="Charge relay system" evidence="2">
    <location>
        <position position="428"/>
    </location>
</feature>
<organism evidence="4 5">
    <name type="scientific">Bathycoccus prasinos</name>
    <dbReference type="NCBI Taxonomy" id="41875"/>
    <lineage>
        <taxon>Eukaryota</taxon>
        <taxon>Viridiplantae</taxon>
        <taxon>Chlorophyta</taxon>
        <taxon>Mamiellophyceae</taxon>
        <taxon>Mamiellales</taxon>
        <taxon>Bathycoccaceae</taxon>
        <taxon>Bathycoccus</taxon>
    </lineage>
</organism>
<dbReference type="InterPro" id="IPR050960">
    <property type="entry name" value="AB_hydrolase_4_sf"/>
</dbReference>
<name>K8EJI4_9CHLO</name>
<keyword evidence="5" id="KW-1185">Reference proteome</keyword>
<comment type="similarity">
    <text evidence="1">Belongs to the AB hydrolase superfamily. AB hydrolase 4 family.</text>
</comment>
<dbReference type="Pfam" id="PF00561">
    <property type="entry name" value="Abhydrolase_1"/>
    <property type="match status" value="1"/>
</dbReference>
<dbReference type="InterPro" id="IPR029058">
    <property type="entry name" value="AB_hydrolase_fold"/>
</dbReference>
<accession>K8EJI4</accession>
<dbReference type="KEGG" id="bpg:Bathy10g03190"/>
<reference evidence="4 5" key="1">
    <citation type="submission" date="2011-10" db="EMBL/GenBank/DDBJ databases">
        <authorList>
            <person name="Genoscope - CEA"/>
        </authorList>
    </citation>
    <scope>NUCLEOTIDE SEQUENCE [LARGE SCALE GENOMIC DNA]</scope>
    <source>
        <strain evidence="4 5">RCC 1105</strain>
    </source>
</reference>
<evidence type="ECO:0000256" key="2">
    <source>
        <dbReference type="PIRSR" id="PIRSR005211-1"/>
    </source>
</evidence>
<sequence>MRKSSSSSRTTLIATAAAATSFSSMFSSGAAASEPARAALFVTSGCVLVQVMRTVFNHKTLSDVSVSCQNTEKNASVLKMLHTLRVGYDAITVLRNPHMSTILATFFRKDVEVEYQRELLPMACGGVVALDWPLSVDDETHKYRERTPEMLEKTRNLDKDFEPHRKSIPSQTPKIDGVLEEHYKTLPEDAPTLVLMSGIAGGSHDKYLKHMLRRAVMKGYRVVAFNARGTSESPLMTPQFYSASFTGDTRAVMKEMKRRFPNAPLFAVGWSLGANILTNTLGEDGEDALVDAACSMCNPFDLNRCDENLQKGFWGKLYSKSMANNMRKLFEPHKHLFQGLREYEPALVRKARTVRDFDEAITRVTFGFSSVDAYYEASGSKRKIVDVRVPLLCVQAKDDPIASIEAIPREAIASNEHVILLETESGGHLGWTAGAEAPWGAPWPDQVAMEFFEVHALEWKTKRGANTTRATISKAPAEVTA</sequence>
<dbReference type="GO" id="GO:0034338">
    <property type="term" value="F:short-chain carboxylesterase activity"/>
    <property type="evidence" value="ECO:0007669"/>
    <property type="project" value="TreeGrafter"/>
</dbReference>
<gene>
    <name evidence="4" type="ordered locus">Bathy10g03190</name>
</gene>
<dbReference type="SUPFAM" id="SSF53474">
    <property type="entry name" value="alpha/beta-Hydrolases"/>
    <property type="match status" value="1"/>
</dbReference>
<dbReference type="GeneID" id="19013394"/>
<dbReference type="PIRSF" id="PIRSF005211">
    <property type="entry name" value="Ab_hydro_YheT"/>
    <property type="match status" value="1"/>
</dbReference>
<dbReference type="InterPro" id="IPR012020">
    <property type="entry name" value="ABHD4"/>
</dbReference>
<evidence type="ECO:0000256" key="1">
    <source>
        <dbReference type="ARBA" id="ARBA00010884"/>
    </source>
</evidence>
<proteinExistence type="inferred from homology"/>
<dbReference type="STRING" id="41875.K8EJI4"/>
<dbReference type="PANTHER" id="PTHR10794">
    <property type="entry name" value="ABHYDROLASE DOMAIN-CONTAINING PROTEIN"/>
    <property type="match status" value="1"/>
</dbReference>
<dbReference type="eggNOG" id="KOG1838">
    <property type="taxonomic scope" value="Eukaryota"/>
</dbReference>
<feature type="active site" description="Charge relay system" evidence="2">
    <location>
        <position position="399"/>
    </location>
</feature>
<protein>
    <recommendedName>
        <fullName evidence="3">AB hydrolase-1 domain-containing protein</fullName>
    </recommendedName>
</protein>
<dbReference type="RefSeq" id="XP_007510631.1">
    <property type="nucleotide sequence ID" value="XM_007510569.1"/>
</dbReference>
<dbReference type="Gene3D" id="3.40.50.1820">
    <property type="entry name" value="alpha/beta hydrolase"/>
    <property type="match status" value="1"/>
</dbReference>
<feature type="domain" description="AB hydrolase-1" evidence="3">
    <location>
        <begin position="191"/>
        <end position="429"/>
    </location>
</feature>
<dbReference type="AlphaFoldDB" id="K8EJI4"/>